<dbReference type="PROSITE" id="PS51035">
    <property type="entry name" value="BAG"/>
    <property type="match status" value="1"/>
</dbReference>
<dbReference type="InterPro" id="IPR003103">
    <property type="entry name" value="BAG_domain"/>
</dbReference>
<keyword evidence="6" id="KW-1185">Reference proteome</keyword>
<accession>A0AAV1A2D1</accession>
<feature type="domain" description="Ubiquitin-like" evidence="3">
    <location>
        <begin position="46"/>
        <end position="116"/>
    </location>
</feature>
<evidence type="ECO:0008006" key="7">
    <source>
        <dbReference type="Google" id="ProtNLM"/>
    </source>
</evidence>
<dbReference type="InterPro" id="IPR039773">
    <property type="entry name" value="BAG_chaperone_regulator"/>
</dbReference>
<dbReference type="SUPFAM" id="SSF63491">
    <property type="entry name" value="BAG domain"/>
    <property type="match status" value="1"/>
</dbReference>
<dbReference type="Proteomes" id="UP001157006">
    <property type="component" value="Chromosome 3"/>
</dbReference>
<dbReference type="PANTHER" id="PTHR12329">
    <property type="entry name" value="BCL2-ASSOCIATED ATHANOGENE"/>
    <property type="match status" value="1"/>
</dbReference>
<evidence type="ECO:0000313" key="5">
    <source>
        <dbReference type="EMBL" id="CAI8604541.1"/>
    </source>
</evidence>
<keyword evidence="1" id="KW-0143">Chaperone</keyword>
<dbReference type="GO" id="GO:0050821">
    <property type="term" value="P:protein stabilization"/>
    <property type="evidence" value="ECO:0007669"/>
    <property type="project" value="TreeGrafter"/>
</dbReference>
<dbReference type="Pfam" id="PF02179">
    <property type="entry name" value="BAG"/>
    <property type="match status" value="1"/>
</dbReference>
<evidence type="ECO:0000259" key="3">
    <source>
        <dbReference type="PROSITE" id="PS50053"/>
    </source>
</evidence>
<feature type="domain" description="BAG" evidence="4">
    <location>
        <begin position="141"/>
        <end position="219"/>
    </location>
</feature>
<evidence type="ECO:0000313" key="6">
    <source>
        <dbReference type="Proteomes" id="UP001157006"/>
    </source>
</evidence>
<protein>
    <recommendedName>
        <fullName evidence="7">BAG family molecular chaperone regulator 1</fullName>
    </recommendedName>
</protein>
<dbReference type="EMBL" id="OX451738">
    <property type="protein sequence ID" value="CAI8604541.1"/>
    <property type="molecule type" value="Genomic_DNA"/>
</dbReference>
<sequence>MMRMKNMTNIGGSETEARGLEWEMRPGGLLVQRRTADSDINPVPPPTVRIRVKYGSTNHEVNISSIATFGELKKMLTGPTGLHHQDQKIFYKNKERVSKEFLDVVGVKDKCKLVLMEDPISKEKRYLEMRKNVTMEKASKSISEISLDVDRLAGQVSALETIINKGGKVVEADLLKLTEKLMNQLLRLDGIIADGDVKLQRKMQVKRVQKYVETLDMLKIKNSNGVHVPMKKPHQKHSNGHKLAPIEEQPEEMSNGHNKLEPKLEQQMQQKGSMNSTSEVVVTTKWETFDSLPPLIPVTSSSSSTNNSVQPKFNWEFFN</sequence>
<dbReference type="GO" id="GO:0051087">
    <property type="term" value="F:protein-folding chaperone binding"/>
    <property type="evidence" value="ECO:0007669"/>
    <property type="project" value="InterPro"/>
</dbReference>
<dbReference type="GO" id="GO:0005737">
    <property type="term" value="C:cytoplasm"/>
    <property type="evidence" value="ECO:0007669"/>
    <property type="project" value="TreeGrafter"/>
</dbReference>
<gene>
    <name evidence="5" type="ORF">VFH_III137880</name>
</gene>
<comment type="function">
    <text evidence="2">Co-chaperone that regulates diverse cellular pathways, such as programmed cell death and stress responses.</text>
</comment>
<dbReference type="GO" id="GO:0000774">
    <property type="term" value="F:adenyl-nucleotide exchange factor activity"/>
    <property type="evidence" value="ECO:0007669"/>
    <property type="project" value="TreeGrafter"/>
</dbReference>
<dbReference type="AlphaFoldDB" id="A0AAV1A2D1"/>
<dbReference type="SMART" id="SM00264">
    <property type="entry name" value="BAG"/>
    <property type="match status" value="1"/>
</dbReference>
<name>A0AAV1A2D1_VICFA</name>
<dbReference type="FunFam" id="3.10.20.90:FF:000298">
    <property type="entry name" value="BAG family molecular chaperone regulator 1"/>
    <property type="match status" value="1"/>
</dbReference>
<dbReference type="SUPFAM" id="SSF54236">
    <property type="entry name" value="Ubiquitin-like"/>
    <property type="match status" value="1"/>
</dbReference>
<dbReference type="Gene3D" id="3.10.20.90">
    <property type="entry name" value="Phosphatidylinositol 3-kinase Catalytic Subunit, Chain A, domain 1"/>
    <property type="match status" value="1"/>
</dbReference>
<reference evidence="5 6" key="1">
    <citation type="submission" date="2023-01" db="EMBL/GenBank/DDBJ databases">
        <authorList>
            <person name="Kreplak J."/>
        </authorList>
    </citation>
    <scope>NUCLEOTIDE SEQUENCE [LARGE SCALE GENOMIC DNA]</scope>
</reference>
<dbReference type="InterPro" id="IPR000626">
    <property type="entry name" value="Ubiquitin-like_dom"/>
</dbReference>
<evidence type="ECO:0000256" key="1">
    <source>
        <dbReference type="ARBA" id="ARBA00023186"/>
    </source>
</evidence>
<dbReference type="InterPro" id="IPR036533">
    <property type="entry name" value="BAG_dom_sf"/>
</dbReference>
<evidence type="ECO:0000256" key="2">
    <source>
        <dbReference type="ARBA" id="ARBA00058673"/>
    </source>
</evidence>
<evidence type="ECO:0000259" key="4">
    <source>
        <dbReference type="PROSITE" id="PS51035"/>
    </source>
</evidence>
<dbReference type="Gene3D" id="1.20.58.120">
    <property type="entry name" value="BAG domain"/>
    <property type="match status" value="1"/>
</dbReference>
<dbReference type="PROSITE" id="PS50053">
    <property type="entry name" value="UBIQUITIN_2"/>
    <property type="match status" value="1"/>
</dbReference>
<organism evidence="5 6">
    <name type="scientific">Vicia faba</name>
    <name type="common">Broad bean</name>
    <name type="synonym">Faba vulgaris</name>
    <dbReference type="NCBI Taxonomy" id="3906"/>
    <lineage>
        <taxon>Eukaryota</taxon>
        <taxon>Viridiplantae</taxon>
        <taxon>Streptophyta</taxon>
        <taxon>Embryophyta</taxon>
        <taxon>Tracheophyta</taxon>
        <taxon>Spermatophyta</taxon>
        <taxon>Magnoliopsida</taxon>
        <taxon>eudicotyledons</taxon>
        <taxon>Gunneridae</taxon>
        <taxon>Pentapetalae</taxon>
        <taxon>rosids</taxon>
        <taxon>fabids</taxon>
        <taxon>Fabales</taxon>
        <taxon>Fabaceae</taxon>
        <taxon>Papilionoideae</taxon>
        <taxon>50 kb inversion clade</taxon>
        <taxon>NPAAA clade</taxon>
        <taxon>Hologalegina</taxon>
        <taxon>IRL clade</taxon>
        <taxon>Fabeae</taxon>
        <taxon>Vicia</taxon>
    </lineage>
</organism>
<proteinExistence type="predicted"/>
<dbReference type="InterPro" id="IPR029071">
    <property type="entry name" value="Ubiquitin-like_domsf"/>
</dbReference>
<dbReference type="PANTHER" id="PTHR12329:SF38">
    <property type="entry name" value="BAG FAMILY MOLECULAR CHAPERONE REGULATOR-LIKE PROTEIN"/>
    <property type="match status" value="1"/>
</dbReference>